<name>A0A834XQ90_APHGI</name>
<dbReference type="CDD" id="cd16571">
    <property type="entry name" value="RING-HC_SIAHs"/>
    <property type="match status" value="1"/>
</dbReference>
<dbReference type="GO" id="GO:0043161">
    <property type="term" value="P:proteasome-mediated ubiquitin-dependent protein catabolic process"/>
    <property type="evidence" value="ECO:0007669"/>
    <property type="project" value="TreeGrafter"/>
</dbReference>
<keyword evidence="8" id="KW-1185">Reference proteome</keyword>
<dbReference type="InterPro" id="IPR013083">
    <property type="entry name" value="Znf_RING/FYVE/PHD"/>
</dbReference>
<proteinExistence type="predicted"/>
<dbReference type="Gene3D" id="3.30.40.10">
    <property type="entry name" value="Zinc/RING finger domain, C3HC4 (zinc finger)"/>
    <property type="match status" value="1"/>
</dbReference>
<dbReference type="Proteomes" id="UP000639338">
    <property type="component" value="Unassembled WGS sequence"/>
</dbReference>
<dbReference type="GO" id="GO:0061630">
    <property type="term" value="F:ubiquitin protein ligase activity"/>
    <property type="evidence" value="ECO:0007669"/>
    <property type="project" value="TreeGrafter"/>
</dbReference>
<dbReference type="SUPFAM" id="SSF57850">
    <property type="entry name" value="RING/U-box"/>
    <property type="match status" value="1"/>
</dbReference>
<dbReference type="Pfam" id="PF21362">
    <property type="entry name" value="Sina_RING"/>
    <property type="match status" value="1"/>
</dbReference>
<dbReference type="GO" id="GO:0005737">
    <property type="term" value="C:cytoplasm"/>
    <property type="evidence" value="ECO:0007669"/>
    <property type="project" value="TreeGrafter"/>
</dbReference>
<evidence type="ECO:0000256" key="3">
    <source>
        <dbReference type="ARBA" id="ARBA00022833"/>
    </source>
</evidence>
<reference evidence="7 8" key="1">
    <citation type="submission" date="2020-08" db="EMBL/GenBank/DDBJ databases">
        <title>Aphidius gifuensis genome sequencing and assembly.</title>
        <authorList>
            <person name="Du Z."/>
        </authorList>
    </citation>
    <scope>NUCLEOTIDE SEQUENCE [LARGE SCALE GENOMIC DNA]</scope>
    <source>
        <strain evidence="7">YNYX2018</strain>
        <tissue evidence="7">Adults</tissue>
    </source>
</reference>
<keyword evidence="2 4" id="KW-0863">Zinc-finger</keyword>
<dbReference type="SMART" id="SM00228">
    <property type="entry name" value="PDZ"/>
    <property type="match status" value="1"/>
</dbReference>
<dbReference type="EMBL" id="JACMRX010000004">
    <property type="protein sequence ID" value="KAF7991423.1"/>
    <property type="molecule type" value="Genomic_DNA"/>
</dbReference>
<feature type="domain" description="PDZ" evidence="6">
    <location>
        <begin position="39"/>
        <end position="112"/>
    </location>
</feature>
<sequence>MENLERTRVLTEAGGIKVIMTSPNEVESGVYITCRTSIVLRLDDDEKKSCGFHVTRSKWDPYPWVGYVEPASVADFSGLRSGDCLLEIDGIDVVGLRVKEIASLIKKEPGTIINLQVWRNTEQNNYQDTCDDGAALSGPLPTLVRKLAKAVSGTVRTLECPVCLETAISPISQCVHGHILCSGCRSKTPRCPVCRVRLGQGRCLVADEVQRHIREAFEDTKIGQNQTQVNLSLREKLFGKMAKKFDILDGKKNHNLRGKNKPSLARLLLGGFEKAVSAENLVTIVENNQRTQDESPGAYRRLGELCQHDRTKSASTGELCITRSESMRINENINSYIATSSGHLINNTNNNTNTNTNNIIITSFPCPLSRKTNCREPINYNELVEHLGRIHIAPQVHFYDKKATIPIPLPFGSDSMYILHYEDEIFFFQYEDEVAWVTGTGPDREWILYGWGSDGTEVKLRKQIVKIHETTTNSLDAINLAPIPNALCINSIDLEIIFDNPIEI</sequence>
<comment type="caution">
    <text evidence="7">The sequence shown here is derived from an EMBL/GenBank/DDBJ whole genome shotgun (WGS) entry which is preliminary data.</text>
</comment>
<protein>
    <submittedName>
        <fullName evidence="7">Uncharacterized protein</fullName>
    </submittedName>
</protein>
<evidence type="ECO:0000256" key="4">
    <source>
        <dbReference type="PROSITE-ProRule" id="PRU00175"/>
    </source>
</evidence>
<keyword evidence="1" id="KW-0479">Metal-binding</keyword>
<dbReference type="GO" id="GO:0031624">
    <property type="term" value="F:ubiquitin conjugating enzyme binding"/>
    <property type="evidence" value="ECO:0007669"/>
    <property type="project" value="TreeGrafter"/>
</dbReference>
<dbReference type="Gene3D" id="2.30.42.10">
    <property type="match status" value="1"/>
</dbReference>
<dbReference type="AlphaFoldDB" id="A0A834XQ90"/>
<dbReference type="PANTHER" id="PTHR45877">
    <property type="entry name" value="E3 UBIQUITIN-PROTEIN LIGASE SIAH2"/>
    <property type="match status" value="1"/>
</dbReference>
<dbReference type="GO" id="GO:0008270">
    <property type="term" value="F:zinc ion binding"/>
    <property type="evidence" value="ECO:0007669"/>
    <property type="project" value="UniProtKB-KW"/>
</dbReference>
<dbReference type="InterPro" id="IPR004162">
    <property type="entry name" value="SINA-like_animal"/>
</dbReference>
<evidence type="ECO:0000313" key="7">
    <source>
        <dbReference type="EMBL" id="KAF7991423.1"/>
    </source>
</evidence>
<dbReference type="InterPro" id="IPR041489">
    <property type="entry name" value="PDZ_6"/>
</dbReference>
<dbReference type="InterPro" id="IPR001478">
    <property type="entry name" value="PDZ"/>
</dbReference>
<feature type="domain" description="RING-type" evidence="5">
    <location>
        <begin position="160"/>
        <end position="195"/>
    </location>
</feature>
<keyword evidence="3" id="KW-0862">Zinc</keyword>
<dbReference type="InterPro" id="IPR036034">
    <property type="entry name" value="PDZ_sf"/>
</dbReference>
<dbReference type="Pfam" id="PF17820">
    <property type="entry name" value="PDZ_6"/>
    <property type="match status" value="1"/>
</dbReference>
<dbReference type="PROSITE" id="PS50089">
    <property type="entry name" value="ZF_RING_2"/>
    <property type="match status" value="1"/>
</dbReference>
<dbReference type="PANTHER" id="PTHR45877:SF2">
    <property type="entry name" value="E3 UBIQUITIN-PROTEIN LIGASE SINA-RELATED"/>
    <property type="match status" value="1"/>
</dbReference>
<dbReference type="OrthoDB" id="10009200at2759"/>
<evidence type="ECO:0000259" key="5">
    <source>
        <dbReference type="PROSITE" id="PS50089"/>
    </source>
</evidence>
<evidence type="ECO:0000256" key="1">
    <source>
        <dbReference type="ARBA" id="ARBA00022723"/>
    </source>
</evidence>
<evidence type="ECO:0000256" key="2">
    <source>
        <dbReference type="ARBA" id="ARBA00022771"/>
    </source>
</evidence>
<evidence type="ECO:0000259" key="6">
    <source>
        <dbReference type="PROSITE" id="PS50106"/>
    </source>
</evidence>
<dbReference type="PROSITE" id="PS50106">
    <property type="entry name" value="PDZ"/>
    <property type="match status" value="1"/>
</dbReference>
<gene>
    <name evidence="7" type="ORF">HCN44_002985</name>
</gene>
<dbReference type="InterPro" id="IPR001841">
    <property type="entry name" value="Znf_RING"/>
</dbReference>
<accession>A0A834XQ90</accession>
<evidence type="ECO:0000313" key="8">
    <source>
        <dbReference type="Proteomes" id="UP000639338"/>
    </source>
</evidence>
<organism evidence="7 8">
    <name type="scientific">Aphidius gifuensis</name>
    <name type="common">Parasitoid wasp</name>
    <dbReference type="NCBI Taxonomy" id="684658"/>
    <lineage>
        <taxon>Eukaryota</taxon>
        <taxon>Metazoa</taxon>
        <taxon>Ecdysozoa</taxon>
        <taxon>Arthropoda</taxon>
        <taxon>Hexapoda</taxon>
        <taxon>Insecta</taxon>
        <taxon>Pterygota</taxon>
        <taxon>Neoptera</taxon>
        <taxon>Endopterygota</taxon>
        <taxon>Hymenoptera</taxon>
        <taxon>Apocrita</taxon>
        <taxon>Ichneumonoidea</taxon>
        <taxon>Braconidae</taxon>
        <taxon>Aphidiinae</taxon>
        <taxon>Aphidius</taxon>
    </lineage>
</organism>
<dbReference type="SUPFAM" id="SSF50156">
    <property type="entry name" value="PDZ domain-like"/>
    <property type="match status" value="1"/>
</dbReference>
<dbReference type="InterPro" id="IPR049548">
    <property type="entry name" value="Sina-like_RING"/>
</dbReference>